<name>A0A8C6V3Z3_9GOBI</name>
<organism evidence="1 2">
    <name type="scientific">Neogobius melanostomus</name>
    <name type="common">round goby</name>
    <dbReference type="NCBI Taxonomy" id="47308"/>
    <lineage>
        <taxon>Eukaryota</taxon>
        <taxon>Metazoa</taxon>
        <taxon>Chordata</taxon>
        <taxon>Craniata</taxon>
        <taxon>Vertebrata</taxon>
        <taxon>Euteleostomi</taxon>
        <taxon>Actinopterygii</taxon>
        <taxon>Neopterygii</taxon>
        <taxon>Teleostei</taxon>
        <taxon>Neoteleostei</taxon>
        <taxon>Acanthomorphata</taxon>
        <taxon>Gobiaria</taxon>
        <taxon>Gobiiformes</taxon>
        <taxon>Gobioidei</taxon>
        <taxon>Gobiidae</taxon>
        <taxon>Benthophilinae</taxon>
        <taxon>Neogobiini</taxon>
        <taxon>Neogobius</taxon>
    </lineage>
</organism>
<evidence type="ECO:0000313" key="2">
    <source>
        <dbReference type="Proteomes" id="UP000694523"/>
    </source>
</evidence>
<dbReference type="Ensembl" id="ENSNMLT00000048440.1">
    <property type="protein sequence ID" value="ENSNMLP00000043641.1"/>
    <property type="gene ID" value="ENSNMLG00000026441.1"/>
</dbReference>
<proteinExistence type="predicted"/>
<dbReference type="AlphaFoldDB" id="A0A8C6V3Z3"/>
<keyword evidence="2" id="KW-1185">Reference proteome</keyword>
<evidence type="ECO:0000313" key="1">
    <source>
        <dbReference type="Ensembl" id="ENSNMLP00000043641.1"/>
    </source>
</evidence>
<reference evidence="1" key="1">
    <citation type="submission" date="2025-08" db="UniProtKB">
        <authorList>
            <consortium name="Ensembl"/>
        </authorList>
    </citation>
    <scope>IDENTIFICATION</scope>
</reference>
<accession>A0A8C6V3Z3</accession>
<reference evidence="1" key="2">
    <citation type="submission" date="2025-09" db="UniProtKB">
        <authorList>
            <consortium name="Ensembl"/>
        </authorList>
    </citation>
    <scope>IDENTIFICATION</scope>
</reference>
<sequence>MYKRISVEPTPACSSSGLSSVCQWACPVPARQYAGQKRTHRQAGSELTHVIQSQVCSRPQLPAPLTPLRTCIYVYALVSSCGPPVVSEVCSRPSSRGLCLGWLNERGAVARDEIDERGVCITFATVFSHQYHFKQTAALIMSLHCLGHLCSSENLV</sequence>
<protein>
    <submittedName>
        <fullName evidence="1">Uncharacterized protein</fullName>
    </submittedName>
</protein>
<dbReference type="Proteomes" id="UP000694523">
    <property type="component" value="Unplaced"/>
</dbReference>